<organism evidence="2">
    <name type="scientific">marine sediment metagenome</name>
    <dbReference type="NCBI Taxonomy" id="412755"/>
    <lineage>
        <taxon>unclassified sequences</taxon>
        <taxon>metagenomes</taxon>
        <taxon>ecological metagenomes</taxon>
    </lineage>
</organism>
<protein>
    <recommendedName>
        <fullName evidence="1">NAD-dependent epimerase/dehydratase domain-containing protein</fullName>
    </recommendedName>
</protein>
<proteinExistence type="predicted"/>
<reference evidence="2" key="1">
    <citation type="journal article" date="2014" name="Front. Microbiol.">
        <title>High frequency of phylogenetically diverse reductive dehalogenase-homologous genes in deep subseafloor sedimentary metagenomes.</title>
        <authorList>
            <person name="Kawai M."/>
            <person name="Futagami T."/>
            <person name="Toyoda A."/>
            <person name="Takaki Y."/>
            <person name="Nishi S."/>
            <person name="Hori S."/>
            <person name="Arai W."/>
            <person name="Tsubouchi T."/>
            <person name="Morono Y."/>
            <person name="Uchiyama I."/>
            <person name="Ito T."/>
            <person name="Fujiyama A."/>
            <person name="Inagaki F."/>
            <person name="Takami H."/>
        </authorList>
    </citation>
    <scope>NUCLEOTIDE SEQUENCE</scope>
    <source>
        <strain evidence="2">Expedition CK06-06</strain>
    </source>
</reference>
<dbReference type="EMBL" id="BARW01001161">
    <property type="protein sequence ID" value="GAI72360.1"/>
    <property type="molecule type" value="Genomic_DNA"/>
</dbReference>
<comment type="caution">
    <text evidence="2">The sequence shown here is derived from an EMBL/GenBank/DDBJ whole genome shotgun (WGS) entry which is preliminary data.</text>
</comment>
<evidence type="ECO:0000313" key="2">
    <source>
        <dbReference type="EMBL" id="GAI72360.1"/>
    </source>
</evidence>
<evidence type="ECO:0000259" key="1">
    <source>
        <dbReference type="Pfam" id="PF01370"/>
    </source>
</evidence>
<feature type="domain" description="NAD-dependent epimerase/dehydratase" evidence="1">
    <location>
        <begin position="7"/>
        <end position="39"/>
    </location>
</feature>
<sequence>MIKNKNILITGGAGFIGSHLVELLIKEGNFIIVLDNFNDYYEGKDANIQS</sequence>
<dbReference type="Gene3D" id="3.40.50.720">
    <property type="entry name" value="NAD(P)-binding Rossmann-like Domain"/>
    <property type="match status" value="1"/>
</dbReference>
<dbReference type="SUPFAM" id="SSF51735">
    <property type="entry name" value="NAD(P)-binding Rossmann-fold domains"/>
    <property type="match status" value="1"/>
</dbReference>
<dbReference type="InterPro" id="IPR001509">
    <property type="entry name" value="Epimerase_deHydtase"/>
</dbReference>
<dbReference type="InterPro" id="IPR036291">
    <property type="entry name" value="NAD(P)-bd_dom_sf"/>
</dbReference>
<accession>X1SA97</accession>
<dbReference type="AlphaFoldDB" id="X1SA97"/>
<gene>
    <name evidence="2" type="ORF">S12H4_03944</name>
</gene>
<name>X1SA97_9ZZZZ</name>
<dbReference type="Pfam" id="PF01370">
    <property type="entry name" value="Epimerase"/>
    <property type="match status" value="1"/>
</dbReference>